<dbReference type="eggNOG" id="KOG2967">
    <property type="taxonomic scope" value="Eukaryota"/>
</dbReference>
<dbReference type="Gene3D" id="3.40.1280.30">
    <property type="match status" value="1"/>
</dbReference>
<gene>
    <name evidence="13" type="ORF">TAPDE_001040</name>
</gene>
<dbReference type="Proteomes" id="UP000013776">
    <property type="component" value="Unassembled WGS sequence"/>
</dbReference>
<protein>
    <recommendedName>
        <fullName evidence="2">tRNA (guanine(9)-N1)-methyltransferase</fullName>
        <ecNumber evidence="1">2.1.1.221</ecNumber>
    </recommendedName>
    <alternativeName>
        <fullName evidence="7">tRNA methyltransferase 10</fullName>
    </alternativeName>
    <alternativeName>
        <fullName evidence="6">tRNA(m1G9)-methyltransferase</fullName>
    </alternativeName>
</protein>
<keyword evidence="3" id="KW-0489">Methyltransferase</keyword>
<evidence type="ECO:0000256" key="7">
    <source>
        <dbReference type="ARBA" id="ARBA00032166"/>
    </source>
</evidence>
<feature type="region of interest" description="Disordered" evidence="11">
    <location>
        <begin position="1"/>
        <end position="54"/>
    </location>
</feature>
<evidence type="ECO:0000256" key="3">
    <source>
        <dbReference type="ARBA" id="ARBA00022603"/>
    </source>
</evidence>
<dbReference type="GO" id="GO:0000049">
    <property type="term" value="F:tRNA binding"/>
    <property type="evidence" value="ECO:0007669"/>
    <property type="project" value="TreeGrafter"/>
</dbReference>
<keyword evidence="14" id="KW-1185">Reference proteome</keyword>
<dbReference type="EC" id="2.1.1.221" evidence="1"/>
<evidence type="ECO:0000313" key="13">
    <source>
        <dbReference type="EMBL" id="CCG81301.1"/>
    </source>
</evidence>
<dbReference type="GO" id="GO:0005634">
    <property type="term" value="C:nucleus"/>
    <property type="evidence" value="ECO:0007669"/>
    <property type="project" value="TreeGrafter"/>
</dbReference>
<dbReference type="InterPro" id="IPR038459">
    <property type="entry name" value="MT_TRM10-typ_sf"/>
</dbReference>
<feature type="active site" description="Proton acceptor" evidence="9">
    <location>
        <position position="227"/>
    </location>
</feature>
<proteinExistence type="predicted"/>
<dbReference type="VEuPathDB" id="FungiDB:TAPDE_001040"/>
<feature type="compositionally biased region" description="Acidic residues" evidence="11">
    <location>
        <begin position="315"/>
        <end position="336"/>
    </location>
</feature>
<evidence type="ECO:0000256" key="4">
    <source>
        <dbReference type="ARBA" id="ARBA00022679"/>
    </source>
</evidence>
<feature type="binding site" evidence="10">
    <location>
        <position position="249"/>
    </location>
    <ligand>
        <name>S-adenosyl-L-methionine</name>
        <dbReference type="ChEBI" id="CHEBI:59789"/>
    </ligand>
</feature>
<dbReference type="SMR" id="R4X7V9"/>
<dbReference type="InterPro" id="IPR007356">
    <property type="entry name" value="tRNA_m1G_MeTrfase_euk"/>
</dbReference>
<dbReference type="PIRSF" id="PIRSF016323">
    <property type="entry name" value="tRNA_m1G_mtfrase_met"/>
    <property type="match status" value="1"/>
</dbReference>
<feature type="binding site" evidence="10">
    <location>
        <position position="235"/>
    </location>
    <ligand>
        <name>S-adenosyl-L-methionine</name>
        <dbReference type="ChEBI" id="CHEBI:59789"/>
    </ligand>
</feature>
<dbReference type="InterPro" id="IPR016653">
    <property type="entry name" value="TRM10/TRM10A"/>
</dbReference>
<evidence type="ECO:0000256" key="1">
    <source>
        <dbReference type="ARBA" id="ARBA00012797"/>
    </source>
</evidence>
<dbReference type="EMBL" id="CAHR02000034">
    <property type="protein sequence ID" value="CCG81301.1"/>
    <property type="molecule type" value="Genomic_DNA"/>
</dbReference>
<feature type="compositionally biased region" description="Polar residues" evidence="11">
    <location>
        <begin position="1"/>
        <end position="23"/>
    </location>
</feature>
<evidence type="ECO:0000256" key="2">
    <source>
        <dbReference type="ARBA" id="ARBA00020451"/>
    </source>
</evidence>
<evidence type="ECO:0000256" key="5">
    <source>
        <dbReference type="ARBA" id="ARBA00022691"/>
    </source>
</evidence>
<evidence type="ECO:0000256" key="10">
    <source>
        <dbReference type="PIRSR" id="PIRSR016323-2"/>
    </source>
</evidence>
<organism evidence="13 14">
    <name type="scientific">Taphrina deformans (strain PYCC 5710 / ATCC 11124 / CBS 356.35 / IMI 108563 / JCM 9778 / NBRC 8474)</name>
    <name type="common">Peach leaf curl fungus</name>
    <name type="synonym">Lalaria deformans</name>
    <dbReference type="NCBI Taxonomy" id="1097556"/>
    <lineage>
        <taxon>Eukaryota</taxon>
        <taxon>Fungi</taxon>
        <taxon>Dikarya</taxon>
        <taxon>Ascomycota</taxon>
        <taxon>Taphrinomycotina</taxon>
        <taxon>Taphrinomycetes</taxon>
        <taxon>Taphrinales</taxon>
        <taxon>Taphrinaceae</taxon>
        <taxon>Taphrina</taxon>
    </lineage>
</organism>
<name>R4X7V9_TAPDE</name>
<evidence type="ECO:0000256" key="8">
    <source>
        <dbReference type="ARBA" id="ARBA00048434"/>
    </source>
</evidence>
<dbReference type="GO" id="GO:0052905">
    <property type="term" value="F:tRNA (guanosine(9)-N1)-methyltransferase activity"/>
    <property type="evidence" value="ECO:0007669"/>
    <property type="project" value="UniProtKB-EC"/>
</dbReference>
<accession>R4X7V9</accession>
<dbReference type="InterPro" id="IPR028564">
    <property type="entry name" value="MT_TRM10-typ"/>
</dbReference>
<comment type="catalytic activity">
    <reaction evidence="8">
        <text>guanosine(9) in tRNA + S-adenosyl-L-methionine = N(1)-methylguanosine(9) in tRNA + S-adenosyl-L-homocysteine + H(+)</text>
        <dbReference type="Rhea" id="RHEA:43156"/>
        <dbReference type="Rhea" id="RHEA-COMP:10367"/>
        <dbReference type="Rhea" id="RHEA-COMP:10368"/>
        <dbReference type="ChEBI" id="CHEBI:15378"/>
        <dbReference type="ChEBI" id="CHEBI:57856"/>
        <dbReference type="ChEBI" id="CHEBI:59789"/>
        <dbReference type="ChEBI" id="CHEBI:73542"/>
        <dbReference type="ChEBI" id="CHEBI:74269"/>
        <dbReference type="EC" id="2.1.1.221"/>
    </reaction>
</comment>
<dbReference type="AlphaFoldDB" id="R4X7V9"/>
<feature type="region of interest" description="Disordered" evidence="11">
    <location>
        <begin position="296"/>
        <end position="336"/>
    </location>
</feature>
<comment type="caution">
    <text evidence="13">The sequence shown here is derived from an EMBL/GenBank/DDBJ whole genome shotgun (WGS) entry which is preliminary data.</text>
</comment>
<dbReference type="STRING" id="1097556.R4X7V9"/>
<feature type="domain" description="SAM-dependent MTase TRM10-type" evidence="12">
    <location>
        <begin position="93"/>
        <end position="296"/>
    </location>
</feature>
<dbReference type="PROSITE" id="PS51675">
    <property type="entry name" value="SAM_MT_TRM10"/>
    <property type="match status" value="1"/>
</dbReference>
<dbReference type="PANTHER" id="PTHR13563:SF13">
    <property type="entry name" value="TRNA METHYLTRANSFERASE 10 HOMOLOG A"/>
    <property type="match status" value="1"/>
</dbReference>
<dbReference type="OrthoDB" id="278300at2759"/>
<sequence length="336" mass="38296">MENDQLPSHSAITQATELPSGQDQPAREDTVQPQVVSDTAQLEKPLSKNAQKKLAKLQKWEAGREERVRRNKEKKLAKREAYKAAVASGKVEKSKKPALKQDLSALRVIIDCSFDHLMVDREIKSMCSQLTRCYAENRVARYACKIYITSWNAKIAERFGTVFSDQQKHWKRVQTFPEEYLVPQDDEFLSTITGVEKEDLIYLSADSENTIHEIDESKVYIIGGIVDKNRHKNLCQDKAIGQGIKTARLPIGDYIQMASRKVLAVNHVFEIMSRWLELRDWEKAFLSVIPKRKLPTQRTGNLDKDTTGSGHCVEEAEDDEDEDEDEDEPDVDSGNT</sequence>
<evidence type="ECO:0000256" key="6">
    <source>
        <dbReference type="ARBA" id="ARBA00031792"/>
    </source>
</evidence>
<evidence type="ECO:0000256" key="11">
    <source>
        <dbReference type="SAM" id="MobiDB-lite"/>
    </source>
</evidence>
<keyword evidence="4" id="KW-0808">Transferase</keyword>
<keyword evidence="5" id="KW-0949">S-adenosyl-L-methionine</keyword>
<feature type="binding site" evidence="10">
    <location>
        <position position="223"/>
    </location>
    <ligand>
        <name>S-adenosyl-L-methionine</name>
        <dbReference type="ChEBI" id="CHEBI:59789"/>
    </ligand>
</feature>
<dbReference type="GO" id="GO:0002939">
    <property type="term" value="P:tRNA N1-guanine methylation"/>
    <property type="evidence" value="ECO:0007669"/>
    <property type="project" value="TreeGrafter"/>
</dbReference>
<dbReference type="FunFam" id="3.40.1280.30:FF:000001">
    <property type="entry name" value="tRNA methyltransferase 10 homolog A"/>
    <property type="match status" value="1"/>
</dbReference>
<evidence type="ECO:0000256" key="9">
    <source>
        <dbReference type="PIRSR" id="PIRSR016323-1"/>
    </source>
</evidence>
<evidence type="ECO:0000313" key="14">
    <source>
        <dbReference type="Proteomes" id="UP000013776"/>
    </source>
</evidence>
<dbReference type="CDD" id="cd18089">
    <property type="entry name" value="SPOUT_Trm10-like"/>
    <property type="match status" value="1"/>
</dbReference>
<feature type="binding site" evidence="10">
    <location>
        <position position="203"/>
    </location>
    <ligand>
        <name>S-adenosyl-L-methionine</name>
        <dbReference type="ChEBI" id="CHEBI:59789"/>
    </ligand>
</feature>
<dbReference type="PANTHER" id="PTHR13563">
    <property type="entry name" value="TRNA (GUANINE-9-) METHYLTRANSFERASE"/>
    <property type="match status" value="1"/>
</dbReference>
<reference evidence="13 14" key="1">
    <citation type="journal article" date="2013" name="MBio">
        <title>Genome sequencing of the plant pathogen Taphrina deformans, the causal agent of peach leaf curl.</title>
        <authorList>
            <person name="Cisse O.H."/>
            <person name="Almeida J.M.G.C.F."/>
            <person name="Fonseca A."/>
            <person name="Kumar A.A."/>
            <person name="Salojaervi J."/>
            <person name="Overmyer K."/>
            <person name="Hauser P.M."/>
            <person name="Pagni M."/>
        </authorList>
    </citation>
    <scope>NUCLEOTIDE SEQUENCE [LARGE SCALE GENOMIC DNA]</scope>
    <source>
        <strain evidence="14">PYCC 5710 / ATCC 11124 / CBS 356.35 / IMI 108563 / JCM 9778 / NBRC 8474</strain>
    </source>
</reference>
<feature type="compositionally biased region" description="Polar residues" evidence="11">
    <location>
        <begin position="31"/>
        <end position="40"/>
    </location>
</feature>
<evidence type="ECO:0000259" key="12">
    <source>
        <dbReference type="PROSITE" id="PS51675"/>
    </source>
</evidence>